<accession>A0A0C3C920</accession>
<organism evidence="4 5">
    <name type="scientific">Hebeloma cylindrosporum</name>
    <dbReference type="NCBI Taxonomy" id="76867"/>
    <lineage>
        <taxon>Eukaryota</taxon>
        <taxon>Fungi</taxon>
        <taxon>Dikarya</taxon>
        <taxon>Basidiomycota</taxon>
        <taxon>Agaricomycotina</taxon>
        <taxon>Agaricomycetes</taxon>
        <taxon>Agaricomycetidae</taxon>
        <taxon>Agaricales</taxon>
        <taxon>Agaricineae</taxon>
        <taxon>Hymenogastraceae</taxon>
        <taxon>Hebeloma</taxon>
    </lineage>
</organism>
<dbReference type="PANTHER" id="PTHR36853">
    <property type="entry name" value="EXPRESSED PROTEIN"/>
    <property type="match status" value="1"/>
</dbReference>
<dbReference type="GO" id="GO:0005783">
    <property type="term" value="C:endoplasmic reticulum"/>
    <property type="evidence" value="ECO:0007669"/>
    <property type="project" value="TreeGrafter"/>
</dbReference>
<evidence type="ECO:0000313" key="5">
    <source>
        <dbReference type="Proteomes" id="UP000053424"/>
    </source>
</evidence>
<dbReference type="HOGENOM" id="CLU_754738_0_0_1"/>
<reference evidence="5" key="2">
    <citation type="submission" date="2015-01" db="EMBL/GenBank/DDBJ databases">
        <title>Evolutionary Origins and Diversification of the Mycorrhizal Mutualists.</title>
        <authorList>
            <consortium name="DOE Joint Genome Institute"/>
            <consortium name="Mycorrhizal Genomics Consortium"/>
            <person name="Kohler A."/>
            <person name="Kuo A."/>
            <person name="Nagy L.G."/>
            <person name="Floudas D."/>
            <person name="Copeland A."/>
            <person name="Barry K.W."/>
            <person name="Cichocki N."/>
            <person name="Veneault-Fourrey C."/>
            <person name="LaButti K."/>
            <person name="Lindquist E.A."/>
            <person name="Lipzen A."/>
            <person name="Lundell T."/>
            <person name="Morin E."/>
            <person name="Murat C."/>
            <person name="Riley R."/>
            <person name="Ohm R."/>
            <person name="Sun H."/>
            <person name="Tunlid A."/>
            <person name="Henrissat B."/>
            <person name="Grigoriev I.V."/>
            <person name="Hibbett D.S."/>
            <person name="Martin F."/>
        </authorList>
    </citation>
    <scope>NUCLEOTIDE SEQUENCE [LARGE SCALE GENOMIC DNA]</scope>
    <source>
        <strain evidence="5">h7</strain>
    </source>
</reference>
<dbReference type="Proteomes" id="UP000053424">
    <property type="component" value="Unassembled WGS sequence"/>
</dbReference>
<proteinExistence type="predicted"/>
<protein>
    <recommendedName>
        <fullName evidence="3">Vacuolar sorting protein Vps3844 C-terminal domain-containing protein</fullName>
    </recommendedName>
</protein>
<keyword evidence="2" id="KW-0732">Signal</keyword>
<dbReference type="Pfam" id="PF12955">
    <property type="entry name" value="Vps3844_C"/>
    <property type="match status" value="1"/>
</dbReference>
<feature type="signal peptide" evidence="2">
    <location>
        <begin position="1"/>
        <end position="20"/>
    </location>
</feature>
<evidence type="ECO:0000259" key="3">
    <source>
        <dbReference type="Pfam" id="PF12955"/>
    </source>
</evidence>
<feature type="domain" description="Vacuolar sorting protein Vps3844 C-terminal" evidence="3">
    <location>
        <begin position="244"/>
        <end position="343"/>
    </location>
</feature>
<dbReference type="OrthoDB" id="5583277at2759"/>
<dbReference type="STRING" id="686832.A0A0C3C920"/>
<dbReference type="EMBL" id="KN831772">
    <property type="protein sequence ID" value="KIM45350.1"/>
    <property type="molecule type" value="Genomic_DNA"/>
</dbReference>
<dbReference type="InterPro" id="IPR024382">
    <property type="entry name" value="Vps3844_C"/>
</dbReference>
<sequence>MLAPFSLALLLSASLQLTHAVHVYLSPAPSLYRSILSPEEATTALSRHLGLEAFEPLRDTSDLTHAQENFVGQGAKNVLLLTMEESDVNAILPESLRPAFTLATPPSTPIYSLSSIISTYAHRAGHSFASLFSSTEFGEASDISSLTSFLDSAEEPSFAAVEVSKLHETGKRFGVSSEDYLKVADGLRGLLEQILQDDRFNLAILTFATPSSASLVKRAAPQESQVPFPDAPPPQQPIGAVSTCFTSLDVCNNSTSTCSGRGKCVEASKAGRTCFVCNCGKTTTGEGSKIKTDYWAGESCERKDISGPFVLLSGTVIVIILLIVGSISLLYGVGDQPLPSILLATAVNAKKD</sequence>
<gene>
    <name evidence="4" type="ORF">M413DRAFT_442023</name>
</gene>
<keyword evidence="1" id="KW-1133">Transmembrane helix</keyword>
<evidence type="ECO:0000313" key="4">
    <source>
        <dbReference type="EMBL" id="KIM45350.1"/>
    </source>
</evidence>
<dbReference type="PANTHER" id="PTHR36853:SF1">
    <property type="entry name" value="DUF3844 DOMAIN-CONTAINING PROTEIN"/>
    <property type="match status" value="1"/>
</dbReference>
<keyword evidence="1" id="KW-0472">Membrane</keyword>
<feature type="chain" id="PRO_5002175965" description="Vacuolar sorting protein Vps3844 C-terminal domain-containing protein" evidence="2">
    <location>
        <begin position="21"/>
        <end position="352"/>
    </location>
</feature>
<evidence type="ECO:0000256" key="2">
    <source>
        <dbReference type="SAM" id="SignalP"/>
    </source>
</evidence>
<reference evidence="4 5" key="1">
    <citation type="submission" date="2014-04" db="EMBL/GenBank/DDBJ databases">
        <authorList>
            <consortium name="DOE Joint Genome Institute"/>
            <person name="Kuo A."/>
            <person name="Gay G."/>
            <person name="Dore J."/>
            <person name="Kohler A."/>
            <person name="Nagy L.G."/>
            <person name="Floudas D."/>
            <person name="Copeland A."/>
            <person name="Barry K.W."/>
            <person name="Cichocki N."/>
            <person name="Veneault-Fourrey C."/>
            <person name="LaButti K."/>
            <person name="Lindquist E.A."/>
            <person name="Lipzen A."/>
            <person name="Lundell T."/>
            <person name="Morin E."/>
            <person name="Murat C."/>
            <person name="Sun H."/>
            <person name="Tunlid A."/>
            <person name="Henrissat B."/>
            <person name="Grigoriev I.V."/>
            <person name="Hibbett D.S."/>
            <person name="Martin F."/>
            <person name="Nordberg H.P."/>
            <person name="Cantor M.N."/>
            <person name="Hua S.X."/>
        </authorList>
    </citation>
    <scope>NUCLEOTIDE SEQUENCE [LARGE SCALE GENOMIC DNA]</scope>
    <source>
        <strain evidence="5">h7</strain>
    </source>
</reference>
<keyword evidence="1" id="KW-0812">Transmembrane</keyword>
<feature type="transmembrane region" description="Helical" evidence="1">
    <location>
        <begin position="309"/>
        <end position="333"/>
    </location>
</feature>
<dbReference type="InterPro" id="IPR053065">
    <property type="entry name" value="Archenteron_Induction-Rel"/>
</dbReference>
<evidence type="ECO:0000256" key="1">
    <source>
        <dbReference type="SAM" id="Phobius"/>
    </source>
</evidence>
<keyword evidence="5" id="KW-1185">Reference proteome</keyword>
<dbReference type="AlphaFoldDB" id="A0A0C3C920"/>
<name>A0A0C3C920_HEBCY</name>